<dbReference type="Proteomes" id="UP000552709">
    <property type="component" value="Unassembled WGS sequence"/>
</dbReference>
<keyword evidence="3" id="KW-1185">Reference proteome</keyword>
<dbReference type="RefSeq" id="WP_184135215.1">
    <property type="nucleotide sequence ID" value="NZ_JACHFL010000011.1"/>
</dbReference>
<evidence type="ECO:0000313" key="3">
    <source>
        <dbReference type="Proteomes" id="UP000552709"/>
    </source>
</evidence>
<organism evidence="2 3">
    <name type="scientific">Deinococcus humi</name>
    <dbReference type="NCBI Taxonomy" id="662880"/>
    <lineage>
        <taxon>Bacteria</taxon>
        <taxon>Thermotogati</taxon>
        <taxon>Deinococcota</taxon>
        <taxon>Deinococci</taxon>
        <taxon>Deinococcales</taxon>
        <taxon>Deinococcaceae</taxon>
        <taxon>Deinococcus</taxon>
    </lineage>
</organism>
<feature type="chain" id="PRO_5031340691" evidence="1">
    <location>
        <begin position="21"/>
        <end position="325"/>
    </location>
</feature>
<keyword evidence="1" id="KW-0732">Signal</keyword>
<feature type="signal peptide" evidence="1">
    <location>
        <begin position="1"/>
        <end position="20"/>
    </location>
</feature>
<accession>A0A7W8NI16</accession>
<proteinExistence type="predicted"/>
<sequence length="325" mass="33772">MVSNLPLQRLLLLTLTGLLASCGTSPLQSVPVPNALGVMELTFTGLGTSHVSATVEPLGVLRPQDTTALASGIQLRSVATSAFDVGPRGAGGQRYLSATFEVRNASADGTAYSTVRQNLTFFAANRVSNLSGTAVTKLVRFDNTDADPAIALNMLPTHGMQFSPTLNNVIVDPQAADFQAFRETEVDASTFTPASTVALFPYGFVVRNASGTGRDLPGNPTPEQFNGRVTFAYRLPLQSAADADPYQVRILVQAADTSLVRVTESLEEQSTAAAQTPAQRAAALGGAEVATFKGSTYSGANAVPLCQVRTAGTSAAPTAFLGGPC</sequence>
<comment type="caution">
    <text evidence="2">The sequence shown here is derived from an EMBL/GenBank/DDBJ whole genome shotgun (WGS) entry which is preliminary data.</text>
</comment>
<gene>
    <name evidence="2" type="ORF">HNQ08_003720</name>
</gene>
<dbReference type="AlphaFoldDB" id="A0A7W8NI16"/>
<evidence type="ECO:0000256" key="1">
    <source>
        <dbReference type="SAM" id="SignalP"/>
    </source>
</evidence>
<name>A0A7W8NI16_9DEIO</name>
<reference evidence="2 3" key="1">
    <citation type="submission" date="2020-08" db="EMBL/GenBank/DDBJ databases">
        <title>Genomic Encyclopedia of Type Strains, Phase IV (KMG-IV): sequencing the most valuable type-strain genomes for metagenomic binning, comparative biology and taxonomic classification.</title>
        <authorList>
            <person name="Goeker M."/>
        </authorList>
    </citation>
    <scope>NUCLEOTIDE SEQUENCE [LARGE SCALE GENOMIC DNA]</scope>
    <source>
        <strain evidence="2 3">DSM 27939</strain>
    </source>
</reference>
<protein>
    <submittedName>
        <fullName evidence="2">Uncharacterized protein</fullName>
    </submittedName>
</protein>
<dbReference type="EMBL" id="JACHFL010000011">
    <property type="protein sequence ID" value="MBB5364607.1"/>
    <property type="molecule type" value="Genomic_DNA"/>
</dbReference>
<evidence type="ECO:0000313" key="2">
    <source>
        <dbReference type="EMBL" id="MBB5364607.1"/>
    </source>
</evidence>